<accession>E2CA76</accession>
<keyword evidence="2" id="KW-1185">Reference proteome</keyword>
<dbReference type="Proteomes" id="UP000008237">
    <property type="component" value="Unassembled WGS sequence"/>
</dbReference>
<evidence type="ECO:0000313" key="2">
    <source>
        <dbReference type="Proteomes" id="UP000008237"/>
    </source>
</evidence>
<dbReference type="PANTHER" id="PTHR47326:SF1">
    <property type="entry name" value="HTH PSQ-TYPE DOMAIN-CONTAINING PROTEIN"/>
    <property type="match status" value="1"/>
</dbReference>
<gene>
    <name evidence="1" type="ORF">EAI_01297</name>
</gene>
<dbReference type="Gene3D" id="3.30.420.10">
    <property type="entry name" value="Ribonuclease H-like superfamily/Ribonuclease H"/>
    <property type="match status" value="1"/>
</dbReference>
<dbReference type="PANTHER" id="PTHR47326">
    <property type="entry name" value="TRANSPOSABLE ELEMENT TC3 TRANSPOSASE-LIKE PROTEIN"/>
    <property type="match status" value="1"/>
</dbReference>
<feature type="non-terminal residue" evidence="1">
    <location>
        <position position="1"/>
    </location>
</feature>
<dbReference type="InParanoid" id="E2CA76"/>
<protein>
    <recommendedName>
        <fullName evidence="3">Histone-lysine N-methyltransferase SETMAR</fullName>
    </recommendedName>
</protein>
<evidence type="ECO:0000313" key="1">
    <source>
        <dbReference type="EMBL" id="EFN75154.1"/>
    </source>
</evidence>
<dbReference type="AlphaFoldDB" id="E2CA76"/>
<reference evidence="1 2" key="1">
    <citation type="journal article" date="2010" name="Science">
        <title>Genomic comparison of the ants Camponotus floridanus and Harpegnathos saltator.</title>
        <authorList>
            <person name="Bonasio R."/>
            <person name="Zhang G."/>
            <person name="Ye C."/>
            <person name="Mutti N.S."/>
            <person name="Fang X."/>
            <person name="Qin N."/>
            <person name="Donahue G."/>
            <person name="Yang P."/>
            <person name="Li Q."/>
            <person name="Li C."/>
            <person name="Zhang P."/>
            <person name="Huang Z."/>
            <person name="Berger S.L."/>
            <person name="Reinberg D."/>
            <person name="Wang J."/>
            <person name="Liebig J."/>
        </authorList>
    </citation>
    <scope>NUCLEOTIDE SEQUENCE [LARGE SCALE GENOMIC DNA]</scope>
    <source>
        <strain evidence="1 2">R22 G/1</strain>
    </source>
</reference>
<dbReference type="Gene3D" id="1.10.10.60">
    <property type="entry name" value="Homeodomain-like"/>
    <property type="match status" value="1"/>
</dbReference>
<dbReference type="GO" id="GO:0003676">
    <property type="term" value="F:nucleic acid binding"/>
    <property type="evidence" value="ECO:0007669"/>
    <property type="project" value="InterPro"/>
</dbReference>
<feature type="non-terminal residue" evidence="1">
    <location>
        <position position="136"/>
    </location>
</feature>
<dbReference type="EMBL" id="GL453942">
    <property type="protein sequence ID" value="EFN75154.1"/>
    <property type="molecule type" value="Genomic_DNA"/>
</dbReference>
<sequence>RLKSATNDDKTLYVLQSFQENPHLSVSKTAQAHDISESSVSNILKKHKYYPYKIVIAQELMEDDFDRRIQFCEELMHRCDDNANFLNFVIFSDETTFQINGAVNRHNCSYWNDENPHWMSDLRTQYPQKFNVWTGI</sequence>
<organism evidence="2">
    <name type="scientific">Harpegnathos saltator</name>
    <name type="common">Jerdon's jumping ant</name>
    <dbReference type="NCBI Taxonomy" id="610380"/>
    <lineage>
        <taxon>Eukaryota</taxon>
        <taxon>Metazoa</taxon>
        <taxon>Ecdysozoa</taxon>
        <taxon>Arthropoda</taxon>
        <taxon>Hexapoda</taxon>
        <taxon>Insecta</taxon>
        <taxon>Pterygota</taxon>
        <taxon>Neoptera</taxon>
        <taxon>Endopterygota</taxon>
        <taxon>Hymenoptera</taxon>
        <taxon>Apocrita</taxon>
        <taxon>Aculeata</taxon>
        <taxon>Formicoidea</taxon>
        <taxon>Formicidae</taxon>
        <taxon>Ponerinae</taxon>
        <taxon>Ponerini</taxon>
        <taxon>Harpegnathos</taxon>
    </lineage>
</organism>
<dbReference type="OMA" id="HRCDDNA"/>
<proteinExistence type="predicted"/>
<evidence type="ECO:0008006" key="3">
    <source>
        <dbReference type="Google" id="ProtNLM"/>
    </source>
</evidence>
<dbReference type="OrthoDB" id="9986793at2759"/>
<dbReference type="InterPro" id="IPR036397">
    <property type="entry name" value="RNaseH_sf"/>
</dbReference>
<dbReference type="STRING" id="610380.E2CA76"/>
<name>E2CA76_HARSA</name>